<evidence type="ECO:0000313" key="1">
    <source>
        <dbReference type="EMBL" id="GAA0342267.1"/>
    </source>
</evidence>
<dbReference type="Proteomes" id="UP001500782">
    <property type="component" value="Unassembled WGS sequence"/>
</dbReference>
<comment type="caution">
    <text evidence="1">The sequence shown here is derived from an EMBL/GenBank/DDBJ whole genome shotgun (WGS) entry which is preliminary data.</text>
</comment>
<reference evidence="2" key="1">
    <citation type="journal article" date="2019" name="Int. J. Syst. Evol. Microbiol.">
        <title>The Global Catalogue of Microorganisms (GCM) 10K type strain sequencing project: providing services to taxonomists for standard genome sequencing and annotation.</title>
        <authorList>
            <consortium name="The Broad Institute Genomics Platform"/>
            <consortium name="The Broad Institute Genome Sequencing Center for Infectious Disease"/>
            <person name="Wu L."/>
            <person name="Ma J."/>
        </authorList>
    </citation>
    <scope>NUCLEOTIDE SEQUENCE [LARGE SCALE GENOMIC DNA]</scope>
    <source>
        <strain evidence="2">JCM 9731</strain>
    </source>
</reference>
<dbReference type="EMBL" id="BAAADJ010000061">
    <property type="protein sequence ID" value="GAA0342267.1"/>
    <property type="molecule type" value="Genomic_DNA"/>
</dbReference>
<proteinExistence type="predicted"/>
<keyword evidence="2" id="KW-1185">Reference proteome</keyword>
<dbReference type="RefSeq" id="WP_343802146.1">
    <property type="nucleotide sequence ID" value="NZ_BAAADJ010000061.1"/>
</dbReference>
<gene>
    <name evidence="1" type="ORF">GCM10008967_35810</name>
</gene>
<organism evidence="1 2">
    <name type="scientific">Bacillus carboniphilus</name>
    <dbReference type="NCBI Taxonomy" id="86663"/>
    <lineage>
        <taxon>Bacteria</taxon>
        <taxon>Bacillati</taxon>
        <taxon>Bacillota</taxon>
        <taxon>Bacilli</taxon>
        <taxon>Bacillales</taxon>
        <taxon>Bacillaceae</taxon>
        <taxon>Bacillus</taxon>
    </lineage>
</organism>
<name>A0ABP3GCP7_9BACI</name>
<evidence type="ECO:0000313" key="2">
    <source>
        <dbReference type="Proteomes" id="UP001500782"/>
    </source>
</evidence>
<sequence>MSKSRNVFLTTAGFHVPDVNQNGDENNRIVITLTNPTNRTLKAHVRVESYSEGEPSFIFLPAEYTLTRTILEDFGKVEVQPNTITRLEAELPALDRSTLRVVTKGDYKTEDGNPASGKLEISSVVGYGNTLAVNLINIPESLAPGLHSADTSTLFRYEDYIVTDE</sequence>
<accession>A0ABP3GCP7</accession>
<protein>
    <submittedName>
        <fullName evidence="1">Uncharacterized protein</fullName>
    </submittedName>
</protein>